<dbReference type="KEGG" id="tcy:Thicy_0795"/>
<accession>F6DCI1</accession>
<keyword evidence="1" id="KW-0812">Transmembrane</keyword>
<dbReference type="eggNOG" id="ENOG5033ZF6">
    <property type="taxonomic scope" value="Bacteria"/>
</dbReference>
<dbReference type="AlphaFoldDB" id="F6DCI1"/>
<dbReference type="Proteomes" id="UP000009232">
    <property type="component" value="Chromosome"/>
</dbReference>
<evidence type="ECO:0000313" key="2">
    <source>
        <dbReference type="EMBL" id="AEG31567.1"/>
    </source>
</evidence>
<keyword evidence="3" id="KW-1185">Reference proteome</keyword>
<feature type="transmembrane region" description="Helical" evidence="1">
    <location>
        <begin position="86"/>
        <end position="115"/>
    </location>
</feature>
<organism evidence="2 3">
    <name type="scientific">Thiomicrospira cyclica (strain DSM 14477 / JCM 11371 / ALM1)</name>
    <name type="common">Thioalkalimicrobium cyclicum</name>
    <dbReference type="NCBI Taxonomy" id="717773"/>
    <lineage>
        <taxon>Bacteria</taxon>
        <taxon>Pseudomonadati</taxon>
        <taxon>Pseudomonadota</taxon>
        <taxon>Gammaproteobacteria</taxon>
        <taxon>Thiotrichales</taxon>
        <taxon>Piscirickettsiaceae</taxon>
        <taxon>Thiomicrospira</taxon>
    </lineage>
</organism>
<gene>
    <name evidence="2" type="ordered locus">Thicy_0795</name>
</gene>
<dbReference type="OrthoDB" id="5422155at2"/>
<dbReference type="EMBL" id="CP002776">
    <property type="protein sequence ID" value="AEG31567.1"/>
    <property type="molecule type" value="Genomic_DNA"/>
</dbReference>
<protein>
    <submittedName>
        <fullName evidence="2">Uncharacterized protein</fullName>
    </submittedName>
</protein>
<keyword evidence="1" id="KW-1133">Transmembrane helix</keyword>
<proteinExistence type="predicted"/>
<evidence type="ECO:0000256" key="1">
    <source>
        <dbReference type="SAM" id="Phobius"/>
    </source>
</evidence>
<evidence type="ECO:0000313" key="3">
    <source>
        <dbReference type="Proteomes" id="UP000009232"/>
    </source>
</evidence>
<dbReference type="STRING" id="717773.Thicy_0795"/>
<keyword evidence="1" id="KW-0472">Membrane</keyword>
<dbReference type="RefSeq" id="WP_013835346.1">
    <property type="nucleotide sequence ID" value="NC_015581.1"/>
</dbReference>
<name>F6DCI1_THICA</name>
<sequence>MSVSTKQQAAEMINNLPDNANWDDVVKSLIKQRRLSFGMSDAELLAEGELTDAEVSAIVSRLETSRSLQDDMRNTKSYKPGNATTLGMIAGIIAIFFAFVMPPISWIGAVLAVVAGGIGLSRGEEKAWIPLLMAFISVFAYFVVFNQMG</sequence>
<dbReference type="HOGENOM" id="CLU_1748825_0_0_6"/>
<reference evidence="2 3" key="1">
    <citation type="submission" date="2011-05" db="EMBL/GenBank/DDBJ databases">
        <title>Complete sequence of Thioalkalimicrobium cyclicum ALM1.</title>
        <authorList>
            <consortium name="US DOE Joint Genome Institute"/>
            <person name="Lucas S."/>
            <person name="Han J."/>
            <person name="Lapidus A."/>
            <person name="Cheng J.-F."/>
            <person name="Goodwin L."/>
            <person name="Pitluck S."/>
            <person name="Peters L."/>
            <person name="Mikhailova N."/>
            <person name="Davenport K."/>
            <person name="Han C."/>
            <person name="Tapia R."/>
            <person name="Land M."/>
            <person name="Hauser L."/>
            <person name="Kyrpides N."/>
            <person name="Ivanova N."/>
            <person name="Pagani I."/>
            <person name="Kappler U."/>
            <person name="Woyke T."/>
        </authorList>
    </citation>
    <scope>NUCLEOTIDE SEQUENCE [LARGE SCALE GENOMIC DNA]</scope>
    <source>
        <strain evidence="3">DSM 14477 / JCM 11371 / ALM1</strain>
    </source>
</reference>
<feature type="transmembrane region" description="Helical" evidence="1">
    <location>
        <begin position="127"/>
        <end position="145"/>
    </location>
</feature>